<dbReference type="Gene3D" id="1.10.510.10">
    <property type="entry name" value="Transferase(Phosphotransferase) domain 1"/>
    <property type="match status" value="1"/>
</dbReference>
<dbReference type="OrthoDB" id="1668230at2759"/>
<comment type="catalytic activity">
    <reaction evidence="8">
        <text>L-threonyl-[protein] + ATP = O-phospho-L-threonyl-[protein] + ADP + H(+)</text>
        <dbReference type="Rhea" id="RHEA:46608"/>
        <dbReference type="Rhea" id="RHEA-COMP:11060"/>
        <dbReference type="Rhea" id="RHEA-COMP:11605"/>
        <dbReference type="ChEBI" id="CHEBI:15378"/>
        <dbReference type="ChEBI" id="CHEBI:30013"/>
        <dbReference type="ChEBI" id="CHEBI:30616"/>
        <dbReference type="ChEBI" id="CHEBI:61977"/>
        <dbReference type="ChEBI" id="CHEBI:456216"/>
        <dbReference type="EC" id="2.7.11.1"/>
    </reaction>
</comment>
<evidence type="ECO:0000256" key="5">
    <source>
        <dbReference type="ARBA" id="ARBA00019973"/>
    </source>
</evidence>
<keyword evidence="10" id="KW-0547">Nucleotide-binding</keyword>
<evidence type="ECO:0000256" key="2">
    <source>
        <dbReference type="ARBA" id="ARBA00011534"/>
    </source>
</evidence>
<feature type="domain" description="Protein kinase" evidence="11">
    <location>
        <begin position="1"/>
        <end position="253"/>
    </location>
</feature>
<comment type="caution">
    <text evidence="12">The sequence shown here is derived from an EMBL/GenBank/DDBJ whole genome shotgun (WGS) entry which is preliminary data.</text>
</comment>
<evidence type="ECO:0000313" key="12">
    <source>
        <dbReference type="EMBL" id="KAG4414282.1"/>
    </source>
</evidence>
<comment type="catalytic activity">
    <reaction evidence="9">
        <text>L-seryl-[protein] + ATP = O-phospho-L-seryl-[protein] + ADP + H(+)</text>
        <dbReference type="Rhea" id="RHEA:17989"/>
        <dbReference type="Rhea" id="RHEA-COMP:9863"/>
        <dbReference type="Rhea" id="RHEA-COMP:11604"/>
        <dbReference type="ChEBI" id="CHEBI:15378"/>
        <dbReference type="ChEBI" id="CHEBI:29999"/>
        <dbReference type="ChEBI" id="CHEBI:30616"/>
        <dbReference type="ChEBI" id="CHEBI:83421"/>
        <dbReference type="ChEBI" id="CHEBI:456216"/>
        <dbReference type="EC" id="2.7.11.1"/>
    </reaction>
</comment>
<dbReference type="PANTHER" id="PTHR48011:SF4">
    <property type="entry name" value="MITOGEN-ACTIVATED PROTEIN KINASE KINASE KINASE 19"/>
    <property type="match status" value="1"/>
</dbReference>
<evidence type="ECO:0000313" key="13">
    <source>
        <dbReference type="Proteomes" id="UP000664132"/>
    </source>
</evidence>
<accession>A0A8H7W3X6</accession>
<dbReference type="Pfam" id="PF00069">
    <property type="entry name" value="Pkinase"/>
    <property type="match status" value="1"/>
</dbReference>
<dbReference type="InterPro" id="IPR000719">
    <property type="entry name" value="Prot_kinase_dom"/>
</dbReference>
<evidence type="ECO:0000256" key="3">
    <source>
        <dbReference type="ARBA" id="ARBA00012513"/>
    </source>
</evidence>
<dbReference type="PROSITE" id="PS50011">
    <property type="entry name" value="PROTEIN_KINASE_DOM"/>
    <property type="match status" value="1"/>
</dbReference>
<dbReference type="EC" id="2.7.11.1" evidence="3"/>
<name>A0A8H7W3X6_9HELO</name>
<dbReference type="PROSITE" id="PS00109">
    <property type="entry name" value="PROTEIN_KINASE_TYR"/>
    <property type="match status" value="1"/>
</dbReference>
<keyword evidence="10" id="KW-0067">ATP-binding</keyword>
<evidence type="ECO:0000256" key="4">
    <source>
        <dbReference type="ARBA" id="ARBA00013948"/>
    </source>
</evidence>
<evidence type="ECO:0000256" key="1">
    <source>
        <dbReference type="ARBA" id="ARBA00003747"/>
    </source>
</evidence>
<comment type="subunit">
    <text evidence="2">Component of the EKC/KEOPS complex composed of at least BUD32, CGI121, GON7, KAE1 and PCC1; the whole complex dimerizes.</text>
</comment>
<feature type="binding site" evidence="10">
    <location>
        <position position="25"/>
    </location>
    <ligand>
        <name>ATP</name>
        <dbReference type="ChEBI" id="CHEBI:30616"/>
    </ligand>
</feature>
<dbReference type="GO" id="GO:0007165">
    <property type="term" value="P:signal transduction"/>
    <property type="evidence" value="ECO:0007669"/>
    <property type="project" value="TreeGrafter"/>
</dbReference>
<dbReference type="InterPro" id="IPR011009">
    <property type="entry name" value="Kinase-like_dom_sf"/>
</dbReference>
<gene>
    <name evidence="12" type="ORF">IFR04_012578</name>
</gene>
<dbReference type="GO" id="GO:0005524">
    <property type="term" value="F:ATP binding"/>
    <property type="evidence" value="ECO:0007669"/>
    <property type="project" value="UniProtKB-UniRule"/>
</dbReference>
<dbReference type="InterPro" id="IPR017441">
    <property type="entry name" value="Protein_kinase_ATP_BS"/>
</dbReference>
<organism evidence="12 13">
    <name type="scientific">Cadophora malorum</name>
    <dbReference type="NCBI Taxonomy" id="108018"/>
    <lineage>
        <taxon>Eukaryota</taxon>
        <taxon>Fungi</taxon>
        <taxon>Dikarya</taxon>
        <taxon>Ascomycota</taxon>
        <taxon>Pezizomycotina</taxon>
        <taxon>Leotiomycetes</taxon>
        <taxon>Helotiales</taxon>
        <taxon>Ploettnerulaceae</taxon>
        <taxon>Cadophora</taxon>
    </lineage>
</organism>
<dbReference type="GO" id="GO:0004674">
    <property type="term" value="F:protein serine/threonine kinase activity"/>
    <property type="evidence" value="ECO:0007669"/>
    <property type="project" value="UniProtKB-EC"/>
</dbReference>
<evidence type="ECO:0000256" key="6">
    <source>
        <dbReference type="ARBA" id="ARBA00030980"/>
    </source>
</evidence>
<dbReference type="PANTHER" id="PTHR48011">
    <property type="entry name" value="CCR4-NOT TRANSCRIPTIONAL COMPLEX SUBUNIT CAF120-RELATED"/>
    <property type="match status" value="1"/>
</dbReference>
<evidence type="ECO:0000256" key="8">
    <source>
        <dbReference type="ARBA" id="ARBA00047899"/>
    </source>
</evidence>
<dbReference type="EMBL" id="JAFJYH010000272">
    <property type="protein sequence ID" value="KAG4414282.1"/>
    <property type="molecule type" value="Genomic_DNA"/>
</dbReference>
<dbReference type="SUPFAM" id="SSF56112">
    <property type="entry name" value="Protein kinase-like (PK-like)"/>
    <property type="match status" value="1"/>
</dbReference>
<evidence type="ECO:0000259" key="11">
    <source>
        <dbReference type="PROSITE" id="PS50011"/>
    </source>
</evidence>
<dbReference type="Proteomes" id="UP000664132">
    <property type="component" value="Unassembled WGS sequence"/>
</dbReference>
<comment type="function">
    <text evidence="1">Component of the EKC/KEOPS complex that is required for the formation of a threonylcarbamoyl group on adenosine at position 37 (t(6)A37) in tRNAs that read codons beginning with adenine. The complex is probably involved in the transfer of the threonylcarbamoyl moiety of threonylcarbamoyl-AMP (TC-AMP) to the N6 group of A37. BUD32 has ATPase activity in the context of the EKC/KEOPS complex and likely plays a supporting role to the catalytic subunit KAE1. The EKC/KEOPS complex also promotes both telomere uncapping and telomere elongation. The complex is required for efficient recruitment of transcriptional coactivators.</text>
</comment>
<evidence type="ECO:0000256" key="9">
    <source>
        <dbReference type="ARBA" id="ARBA00048679"/>
    </source>
</evidence>
<keyword evidence="13" id="KW-1185">Reference proteome</keyword>
<dbReference type="PROSITE" id="PS00107">
    <property type="entry name" value="PROTEIN_KINASE_ATP"/>
    <property type="match status" value="1"/>
</dbReference>
<protein>
    <recommendedName>
        <fullName evidence="5">EKC/KEOPS complex subunit BUD32</fullName>
        <ecNumber evidence="3">2.7.11.1</ecNumber>
    </recommendedName>
    <alternativeName>
        <fullName evidence="6 7">Atypical Serine/threonine protein kinase BUD32</fullName>
    </alternativeName>
    <alternativeName>
        <fullName evidence="4">EKC/KEOPS complex subunit bud32</fullName>
    </alternativeName>
</protein>
<dbReference type="InterPro" id="IPR052751">
    <property type="entry name" value="Plant_MAPKKK"/>
</dbReference>
<dbReference type="AlphaFoldDB" id="A0A8H7W3X6"/>
<evidence type="ECO:0000256" key="7">
    <source>
        <dbReference type="ARBA" id="ARBA00033194"/>
    </source>
</evidence>
<reference evidence="12" key="1">
    <citation type="submission" date="2021-02" db="EMBL/GenBank/DDBJ databases">
        <title>Genome sequence Cadophora malorum strain M34.</title>
        <authorList>
            <person name="Stefanovic E."/>
            <person name="Vu D."/>
            <person name="Scully C."/>
            <person name="Dijksterhuis J."/>
            <person name="Roader J."/>
            <person name="Houbraken J."/>
        </authorList>
    </citation>
    <scope>NUCLEOTIDE SEQUENCE</scope>
    <source>
        <strain evidence="12">M34</strain>
    </source>
</reference>
<sequence>MASILGTGSSGIVSVYELDTTFVLKGYEVWHKGRCVRRFEPVEESRATLAIEDIIYQRLGSHAHVLKYDGKAAIAKDRFSLKLERAEGDLRDLILERTAPAEQIRLKMAIQISCAMAHIHSKNVFHCDFSCRNIFVFGDWLVKIGDFGGSKIDDQEPLGAEEVRYELPLRGRLWEARDYTKRELFALGCAIYEIMAWKKPFAELTEAQTEKNYACEVFPDTDGLLVGDVIRACWNEEFETAKDVERALRERLVTSRDMASPSFTGCLLGVLKRWMYSLWSA</sequence>
<dbReference type="InterPro" id="IPR008266">
    <property type="entry name" value="Tyr_kinase_AS"/>
</dbReference>
<proteinExistence type="predicted"/>
<evidence type="ECO:0000256" key="10">
    <source>
        <dbReference type="PROSITE-ProRule" id="PRU10141"/>
    </source>
</evidence>